<dbReference type="EMBL" id="BARW01005627">
    <property type="protein sequence ID" value="GAI81513.1"/>
    <property type="molecule type" value="Genomic_DNA"/>
</dbReference>
<protein>
    <submittedName>
        <fullName evidence="2">Uncharacterized protein</fullName>
    </submittedName>
</protein>
<reference evidence="2" key="1">
    <citation type="journal article" date="2014" name="Front. Microbiol.">
        <title>High frequency of phylogenetically diverse reductive dehalogenase-homologous genes in deep subseafloor sedimentary metagenomes.</title>
        <authorList>
            <person name="Kawai M."/>
            <person name="Futagami T."/>
            <person name="Toyoda A."/>
            <person name="Takaki Y."/>
            <person name="Nishi S."/>
            <person name="Hori S."/>
            <person name="Arai W."/>
            <person name="Tsubouchi T."/>
            <person name="Morono Y."/>
            <person name="Uchiyama I."/>
            <person name="Ito T."/>
            <person name="Fujiyama A."/>
            <person name="Inagaki F."/>
            <person name="Takami H."/>
        </authorList>
    </citation>
    <scope>NUCLEOTIDE SEQUENCE</scope>
    <source>
        <strain evidence="2">Expedition CK06-06</strain>
    </source>
</reference>
<organism evidence="2">
    <name type="scientific">marine sediment metagenome</name>
    <dbReference type="NCBI Taxonomy" id="412755"/>
    <lineage>
        <taxon>unclassified sequences</taxon>
        <taxon>metagenomes</taxon>
        <taxon>ecological metagenomes</taxon>
    </lineage>
</organism>
<evidence type="ECO:0000256" key="1">
    <source>
        <dbReference type="SAM" id="MobiDB-lite"/>
    </source>
</evidence>
<comment type="caution">
    <text evidence="2">The sequence shown here is derived from an EMBL/GenBank/DDBJ whole genome shotgun (WGS) entry which is preliminary data.</text>
</comment>
<feature type="compositionally biased region" description="Gly residues" evidence="1">
    <location>
        <begin position="14"/>
        <end position="24"/>
    </location>
</feature>
<feature type="region of interest" description="Disordered" evidence="1">
    <location>
        <begin position="1"/>
        <end position="36"/>
    </location>
</feature>
<dbReference type="AlphaFoldDB" id="X1RLM5"/>
<accession>X1RLM5</accession>
<sequence length="36" mass="3759">KKLKRDTQVKKGIEGGVAQGGGKRGTPLRAKVVNPS</sequence>
<evidence type="ECO:0000313" key="2">
    <source>
        <dbReference type="EMBL" id="GAI81513.1"/>
    </source>
</evidence>
<name>X1RLM5_9ZZZZ</name>
<gene>
    <name evidence="2" type="ORF">S12H4_12106</name>
</gene>
<feature type="compositionally biased region" description="Basic and acidic residues" evidence="1">
    <location>
        <begin position="1"/>
        <end position="13"/>
    </location>
</feature>
<feature type="non-terminal residue" evidence="2">
    <location>
        <position position="1"/>
    </location>
</feature>
<proteinExistence type="predicted"/>